<evidence type="ECO:0008006" key="4">
    <source>
        <dbReference type="Google" id="ProtNLM"/>
    </source>
</evidence>
<proteinExistence type="predicted"/>
<evidence type="ECO:0000313" key="2">
    <source>
        <dbReference type="EMBL" id="SLN51487.1"/>
    </source>
</evidence>
<evidence type="ECO:0000313" key="3">
    <source>
        <dbReference type="Proteomes" id="UP000193900"/>
    </source>
</evidence>
<feature type="signal peptide" evidence="1">
    <location>
        <begin position="1"/>
        <end position="19"/>
    </location>
</feature>
<accession>A0A1Y5T0U8</accession>
<dbReference type="OrthoDB" id="7857490at2"/>
<sequence length="222" mass="24121">MRHLALLLALTILASPAAAGAWMRGKGEMFLSFGANIALSDAATRPVHWDPTVYLEYGLAERATVGLDLYIANGDDEETGSVFLRFPVGPTDARTPVAVTLTYGLRHERDPELFEQVARLGLSVGRGLADGWLAADATAIFVIDSDQTEGKLDLTWGHDFNDRWTAVMQMQTGIGTAGDFYAKAAPSALFRVNDRTRVEVGVVQALTGDLGTGFRIATWWEF</sequence>
<keyword evidence="1" id="KW-0732">Signal</keyword>
<evidence type="ECO:0000256" key="1">
    <source>
        <dbReference type="SAM" id="SignalP"/>
    </source>
</evidence>
<keyword evidence="3" id="KW-1185">Reference proteome</keyword>
<dbReference type="AlphaFoldDB" id="A0A1Y5T0U8"/>
<dbReference type="RefSeq" id="WP_085879108.1">
    <property type="nucleotide sequence ID" value="NZ_FWFZ01000009.1"/>
</dbReference>
<feature type="chain" id="PRO_5013255264" description="MetA-pathway of phenol degradation" evidence="1">
    <location>
        <begin position="20"/>
        <end position="222"/>
    </location>
</feature>
<reference evidence="2 3" key="1">
    <citation type="submission" date="2017-03" db="EMBL/GenBank/DDBJ databases">
        <authorList>
            <person name="Afonso C.L."/>
            <person name="Miller P.J."/>
            <person name="Scott M.A."/>
            <person name="Spackman E."/>
            <person name="Goraichik I."/>
            <person name="Dimitrov K.M."/>
            <person name="Suarez D.L."/>
            <person name="Swayne D.E."/>
        </authorList>
    </citation>
    <scope>NUCLEOTIDE SEQUENCE [LARGE SCALE GENOMIC DNA]</scope>
    <source>
        <strain evidence="2 3">CECT 7023</strain>
    </source>
</reference>
<protein>
    <recommendedName>
        <fullName evidence="4">MetA-pathway of phenol degradation</fullName>
    </recommendedName>
</protein>
<dbReference type="Proteomes" id="UP000193900">
    <property type="component" value="Unassembled WGS sequence"/>
</dbReference>
<name>A0A1Y5T0U8_9RHOB</name>
<dbReference type="EMBL" id="FWFZ01000009">
    <property type="protein sequence ID" value="SLN51487.1"/>
    <property type="molecule type" value="Genomic_DNA"/>
</dbReference>
<organism evidence="2 3">
    <name type="scientific">Roseisalinus antarcticus</name>
    <dbReference type="NCBI Taxonomy" id="254357"/>
    <lineage>
        <taxon>Bacteria</taxon>
        <taxon>Pseudomonadati</taxon>
        <taxon>Pseudomonadota</taxon>
        <taxon>Alphaproteobacteria</taxon>
        <taxon>Rhodobacterales</taxon>
        <taxon>Roseobacteraceae</taxon>
        <taxon>Roseisalinus</taxon>
    </lineage>
</organism>
<gene>
    <name evidence="2" type="ORF">ROA7023_02260</name>
</gene>